<evidence type="ECO:0000313" key="1">
    <source>
        <dbReference type="EMBL" id="PCS01403.1"/>
    </source>
</evidence>
<name>A0A2A5RPN4_9LACT</name>
<accession>A0A2A5RPN4</accession>
<dbReference type="EMBL" id="JXJU01000001">
    <property type="protein sequence ID" value="PCS01403.1"/>
    <property type="molecule type" value="Genomic_DNA"/>
</dbReference>
<evidence type="ECO:0000313" key="2">
    <source>
        <dbReference type="Proteomes" id="UP000218181"/>
    </source>
</evidence>
<sequence length="90" mass="10555">MITIFTKEHKMKNYSAIIIYCDYLEKEEEDEIDSEVEDIVMEARNFAISNNGNGLNTTTMQRILKYSIANGFDTIEPLRNLKRLINIYNE</sequence>
<reference evidence="1 2" key="1">
    <citation type="submission" date="2014-12" db="EMBL/GenBank/DDBJ databases">
        <title>Draft genome sequences of 10 type strains of Lactococcus.</title>
        <authorList>
            <person name="Sun Z."/>
            <person name="Zhong Z."/>
            <person name="Liu W."/>
            <person name="Zhang W."/>
            <person name="Zhang H."/>
        </authorList>
    </citation>
    <scope>NUCLEOTIDE SEQUENCE [LARGE SCALE GENOMIC DNA]</scope>
    <source>
        <strain evidence="1 2">JCM 16395</strain>
    </source>
</reference>
<dbReference type="Proteomes" id="UP000218181">
    <property type="component" value="Unassembled WGS sequence"/>
</dbReference>
<protein>
    <submittedName>
        <fullName evidence="1">Uncharacterized protein</fullName>
    </submittedName>
</protein>
<comment type="caution">
    <text evidence="1">The sequence shown here is derived from an EMBL/GenBank/DDBJ whole genome shotgun (WGS) entry which is preliminary data.</text>
</comment>
<organism evidence="1 2">
    <name type="scientific">Lactococcus fujiensis JCM 16395</name>
    <dbReference type="NCBI Taxonomy" id="1291764"/>
    <lineage>
        <taxon>Bacteria</taxon>
        <taxon>Bacillati</taxon>
        <taxon>Bacillota</taxon>
        <taxon>Bacilli</taxon>
        <taxon>Lactobacillales</taxon>
        <taxon>Streptococcaceae</taxon>
        <taxon>Lactococcus</taxon>
    </lineage>
</organism>
<gene>
    <name evidence="1" type="ORF">RT41_GL000167</name>
</gene>
<keyword evidence="2" id="KW-1185">Reference proteome</keyword>
<dbReference type="AlphaFoldDB" id="A0A2A5RPN4"/>
<proteinExistence type="predicted"/>